<dbReference type="EMBL" id="CP096115">
    <property type="protein sequence ID" value="UUX93733.1"/>
    <property type="molecule type" value="Genomic_DNA"/>
</dbReference>
<dbReference type="Proteomes" id="UP001060368">
    <property type="component" value="Chromosome"/>
</dbReference>
<evidence type="ECO:0000313" key="1">
    <source>
        <dbReference type="EMBL" id="UUX93733.1"/>
    </source>
</evidence>
<reference evidence="1" key="1">
    <citation type="submission" date="2022-04" db="EMBL/GenBank/DDBJ databases">
        <title>Complete genome of Methanoplanus endosymbiosus DSM 3599.</title>
        <authorList>
            <person name="Chen S.-C."/>
            <person name="You Y.-T."/>
            <person name="Zhou Y.-Z."/>
            <person name="Lai M.-C."/>
        </authorList>
    </citation>
    <scope>NUCLEOTIDE SEQUENCE</scope>
    <source>
        <strain evidence="1">DSM 3599</strain>
    </source>
</reference>
<sequence length="47" mass="5711">MNPDCRNPDMRRAYIRLVDRSDGKQKRVPIGWWCPVCRFFENDLPEE</sequence>
<dbReference type="GeneID" id="74307305"/>
<evidence type="ECO:0000313" key="2">
    <source>
        <dbReference type="Proteomes" id="UP001060368"/>
    </source>
</evidence>
<dbReference type="KEGG" id="mend:L6E24_06360"/>
<keyword evidence="2" id="KW-1185">Reference proteome</keyword>
<proteinExistence type="predicted"/>
<organism evidence="1 2">
    <name type="scientific">Methanoplanus endosymbiosus</name>
    <dbReference type="NCBI Taxonomy" id="33865"/>
    <lineage>
        <taxon>Archaea</taxon>
        <taxon>Methanobacteriati</taxon>
        <taxon>Methanobacteriota</taxon>
        <taxon>Stenosarchaea group</taxon>
        <taxon>Methanomicrobia</taxon>
        <taxon>Methanomicrobiales</taxon>
        <taxon>Methanomicrobiaceae</taxon>
        <taxon>Methanoplanus</taxon>
    </lineage>
</organism>
<accession>A0A9E7TJJ8</accession>
<gene>
    <name evidence="1" type="ORF">L6E24_06360</name>
</gene>
<dbReference type="RefSeq" id="WP_257743869.1">
    <property type="nucleotide sequence ID" value="NZ_CP096115.1"/>
</dbReference>
<protein>
    <submittedName>
        <fullName evidence="1">Uncharacterized protein</fullName>
    </submittedName>
</protein>
<name>A0A9E7TJJ8_9EURY</name>
<dbReference type="AlphaFoldDB" id="A0A9E7TJJ8"/>